<dbReference type="InterPro" id="IPR043148">
    <property type="entry name" value="TagF_C"/>
</dbReference>
<accession>A0ABD5X8U9</accession>
<evidence type="ECO:0000313" key="2">
    <source>
        <dbReference type="Proteomes" id="UP001596414"/>
    </source>
</evidence>
<proteinExistence type="predicted"/>
<dbReference type="Pfam" id="PF05159">
    <property type="entry name" value="Capsule_synth"/>
    <property type="match status" value="1"/>
</dbReference>
<dbReference type="InterPro" id="IPR007833">
    <property type="entry name" value="Capsule_polysaccharide_synth"/>
</dbReference>
<gene>
    <name evidence="1" type="ORF">ACFQJ7_16890</name>
</gene>
<evidence type="ECO:0000313" key="1">
    <source>
        <dbReference type="EMBL" id="MFC7127673.1"/>
    </source>
</evidence>
<organism evidence="1 2">
    <name type="scientific">Halovenus rubra</name>
    <dbReference type="NCBI Taxonomy" id="869890"/>
    <lineage>
        <taxon>Archaea</taxon>
        <taxon>Methanobacteriati</taxon>
        <taxon>Methanobacteriota</taxon>
        <taxon>Stenosarchaea group</taxon>
        <taxon>Halobacteria</taxon>
        <taxon>Halobacteriales</taxon>
        <taxon>Haloarculaceae</taxon>
        <taxon>Halovenus</taxon>
    </lineage>
</organism>
<sequence>MVYDRSYDSPASRGYWLSGTESMDYESYLTLLHRTLDYLDTLFENDKGGIPLQYQGAEVIRRTLQRVADYHGYPSVRTSFSPLPDHVFFRSTEEMQLPAIERASYEELTPEERDDARELRQREIGDQSKVVGNSGKTDSLLDNVRRKIQRIREYKHRLGPVVSNWLRRRLAKPVVSALSKQLYLDTQRSRNVIDSTNYIFYPLQYFMESRVTMRAPAFYNQLWLIEFLSRSLPPGYELVVKDHPQQLGALPLSHTRAISRYANAIDPTIPAREVIVQADAVVTLNNTVGYEAILYGKPVVSLGDAFYSHAGYTQDVTNIQTLQSELNRAVQSTGLTDEDVLSFAHGVLDSSYRGSWGNTCSENVELFVESVESYLETQ</sequence>
<reference evidence="1 2" key="1">
    <citation type="journal article" date="2014" name="Int. J. Syst. Evol. Microbiol.">
        <title>Complete genome sequence of Corynebacterium casei LMG S-19264T (=DSM 44701T), isolated from a smear-ripened cheese.</title>
        <authorList>
            <consortium name="US DOE Joint Genome Institute (JGI-PGF)"/>
            <person name="Walter F."/>
            <person name="Albersmeier A."/>
            <person name="Kalinowski J."/>
            <person name="Ruckert C."/>
        </authorList>
    </citation>
    <scope>NUCLEOTIDE SEQUENCE [LARGE SCALE GENOMIC DNA]</scope>
    <source>
        <strain evidence="1 2">CGMCC 4.7215</strain>
    </source>
</reference>
<dbReference type="RefSeq" id="WP_267635739.1">
    <property type="nucleotide sequence ID" value="NZ_JAODIY010000001.1"/>
</dbReference>
<dbReference type="AlphaFoldDB" id="A0ABD5X8U9"/>
<dbReference type="Gene3D" id="3.40.50.12580">
    <property type="match status" value="1"/>
</dbReference>
<name>A0ABD5X8U9_9EURY</name>
<dbReference type="Proteomes" id="UP001596414">
    <property type="component" value="Unassembled WGS sequence"/>
</dbReference>
<comment type="caution">
    <text evidence="1">The sequence shown here is derived from an EMBL/GenBank/DDBJ whole genome shotgun (WGS) entry which is preliminary data.</text>
</comment>
<protein>
    <recommendedName>
        <fullName evidence="3">Capsule polysaccharide biosynthesis protein</fullName>
    </recommendedName>
</protein>
<dbReference type="EMBL" id="JBHSZQ010000051">
    <property type="protein sequence ID" value="MFC7127673.1"/>
    <property type="molecule type" value="Genomic_DNA"/>
</dbReference>
<evidence type="ECO:0008006" key="3">
    <source>
        <dbReference type="Google" id="ProtNLM"/>
    </source>
</evidence>